<dbReference type="InterPro" id="IPR036565">
    <property type="entry name" value="Mur-like_cat_sf"/>
</dbReference>
<dbReference type="Pfam" id="PF18921">
    <property type="entry name" value="Cyanophycin_syn"/>
    <property type="match status" value="1"/>
</dbReference>
<evidence type="ECO:0000256" key="5">
    <source>
        <dbReference type="ARBA" id="ARBA00012968"/>
    </source>
</evidence>
<evidence type="ECO:0000256" key="8">
    <source>
        <dbReference type="ARBA" id="ARBA00022598"/>
    </source>
</evidence>
<evidence type="ECO:0000256" key="6">
    <source>
        <dbReference type="ARBA" id="ARBA00013005"/>
    </source>
</evidence>
<comment type="similarity">
    <text evidence="3">In the C-terminal section; belongs to the MurCDEF family.</text>
</comment>
<comment type="catalytic activity">
    <reaction evidence="12">
        <text>[L-4-(L-arginin-2-N-yl)aspartate](n)-L-aspartate + L-arginine + ATP = [L-4-(L-arginin-2-N-yl)aspartate](n+1) + ADP + phosphate + H(+)</text>
        <dbReference type="Rhea" id="RHEA:23888"/>
        <dbReference type="Rhea" id="RHEA-COMP:13732"/>
        <dbReference type="Rhea" id="RHEA-COMP:13733"/>
        <dbReference type="ChEBI" id="CHEBI:15378"/>
        <dbReference type="ChEBI" id="CHEBI:30616"/>
        <dbReference type="ChEBI" id="CHEBI:32682"/>
        <dbReference type="ChEBI" id="CHEBI:43474"/>
        <dbReference type="ChEBI" id="CHEBI:137986"/>
        <dbReference type="ChEBI" id="CHEBI:137990"/>
        <dbReference type="ChEBI" id="CHEBI:456216"/>
        <dbReference type="EC" id="6.3.2.30"/>
    </reaction>
</comment>
<dbReference type="GO" id="GO:0071161">
    <property type="term" value="F:cyanophycin synthetase activity (L-arginine-adding)"/>
    <property type="evidence" value="ECO:0007669"/>
    <property type="project" value="UniProtKB-EC"/>
</dbReference>
<dbReference type="InterPro" id="IPR013221">
    <property type="entry name" value="Mur_ligase_cen"/>
</dbReference>
<evidence type="ECO:0000256" key="14">
    <source>
        <dbReference type="PROSITE-ProRule" id="PRU00409"/>
    </source>
</evidence>
<dbReference type="GO" id="GO:0046872">
    <property type="term" value="F:metal ion binding"/>
    <property type="evidence" value="ECO:0007669"/>
    <property type="project" value="InterPro"/>
</dbReference>
<dbReference type="SUPFAM" id="SSF53623">
    <property type="entry name" value="MurD-like peptide ligases, catalytic domain"/>
    <property type="match status" value="1"/>
</dbReference>
<dbReference type="EC" id="6.3.2.30" evidence="5"/>
<dbReference type="Pfam" id="PF08443">
    <property type="entry name" value="RimK"/>
    <property type="match status" value="1"/>
</dbReference>
<dbReference type="PROSITE" id="PS50975">
    <property type="entry name" value="ATP_GRASP"/>
    <property type="match status" value="1"/>
</dbReference>
<keyword evidence="17" id="KW-1185">Reference proteome</keyword>
<comment type="pathway">
    <text evidence="2">Cell wall biogenesis; peptidoglycan biosynthesis.</text>
</comment>
<dbReference type="InterPro" id="IPR036615">
    <property type="entry name" value="Mur_ligase_C_dom_sf"/>
</dbReference>
<keyword evidence="10 14" id="KW-0067">ATP-binding</keyword>
<dbReference type="Gene3D" id="3.40.1190.10">
    <property type="entry name" value="Mur-like, catalytic domain"/>
    <property type="match status" value="1"/>
</dbReference>
<comment type="subunit">
    <text evidence="4">Homodimer.</text>
</comment>
<comment type="function">
    <text evidence="1">Catalyzes the ATP-dependent polymerization of arginine and aspartate to multi-L-arginyl-poly-L-aspartic acid (cyanophycin; a water-insoluble reserve polymer).</text>
</comment>
<dbReference type="InterPro" id="IPR004101">
    <property type="entry name" value="Mur_ligase_C"/>
</dbReference>
<evidence type="ECO:0000256" key="1">
    <source>
        <dbReference type="ARBA" id="ARBA00003184"/>
    </source>
</evidence>
<evidence type="ECO:0000256" key="7">
    <source>
        <dbReference type="ARBA" id="ARBA00022036"/>
    </source>
</evidence>
<dbReference type="OrthoDB" id="9803907at2"/>
<dbReference type="Pfam" id="PF08245">
    <property type="entry name" value="Mur_ligase_M"/>
    <property type="match status" value="1"/>
</dbReference>
<evidence type="ECO:0000256" key="10">
    <source>
        <dbReference type="ARBA" id="ARBA00022840"/>
    </source>
</evidence>
<dbReference type="EMBL" id="CP021434">
    <property type="protein sequence ID" value="ARU60976.1"/>
    <property type="molecule type" value="Genomic_DNA"/>
</dbReference>
<dbReference type="PANTHER" id="PTHR23135:SF18">
    <property type="entry name" value="CYANOPHYCIN SYNTHETASE"/>
    <property type="match status" value="1"/>
</dbReference>
<dbReference type="Gene3D" id="3.30.470.20">
    <property type="entry name" value="ATP-grasp fold, B domain"/>
    <property type="match status" value="2"/>
</dbReference>
<sequence>MKIEDIRFIPGPNLYLHRPVMVMRLHLEENAGKESYEFPGFVDRLLNLLPGLHQHHCAKGEPGGFVERLHGGTYIGHVIEHTAIELSQQIGIGVNRGQTLYADEGVYDVIVECQNEAGMESLLRTAYELVQSLIDDVPFPLEERLTAAKKLVDRTALGPSTRAIVEAAEERGIPYYRLNDRSLVQLGTGRYLKRIQATITENTSCTGVDIASDKEMTKQLLDMAAIPVPHGGVAYTEEEALELWRYLGGALVVKPLDGNQGKGVSINLVSEAEVKKAFAIAQEYSDGVILEDYIDGRHYRILVVGGQVVAASERVPAHVVGDGKSTILQLVEKINQDPRRGDGHAKALSKIKVDDVVKAQLKRDGRAIDDVPHAGEMVLLRDSANLSTGGTAADVTGQLHPTIADVAVRTARIVGLDVCGIDFVCPDIAQPFDERRSAVIEVNAAPGIRMHQSPTSGQPRNVGEAIVDMLYPPGAKTRIPVISITGTNGKTTTTRMIGHAMLTTGKTVGMTSTDGIYIDGKCVAKGDTTGPRSARAILCDPGVDVAVLETARGGIVRAGLGFDYADIGIITNIQPDHLGQDGIDTVEDLISVKTLIAERVRPGGTVILNADDPHLNRLPKTMKERHSKGRTFIFFTLDDTSRVLRRHLSEGGTGYFYRDGMIYEATGDTARQVMRADAIPVTMLGAAHFHVANAMAAIAACRAYGMSCEKIASALSGFRSDVHNPGRVNLYQVGRGYVLVDYGHNPHSFQAICEMAGRLPNRRVTGVVGVPGDRNNDIVSQSGRVAATGFHRLFVKEDLDLRGRARGEIAGLLKRAIETETPDKECRVIHNECDALEAALQELEDGELIVVFYEKLSPILDVLKRHEAVSVSHMALPKTHAKV</sequence>
<organism evidence="16 17">
    <name type="scientific">Tumebacillus avium</name>
    <dbReference type="NCBI Taxonomy" id="1903704"/>
    <lineage>
        <taxon>Bacteria</taxon>
        <taxon>Bacillati</taxon>
        <taxon>Bacillota</taxon>
        <taxon>Bacilli</taxon>
        <taxon>Bacillales</taxon>
        <taxon>Alicyclobacillaceae</taxon>
        <taxon>Tumebacillus</taxon>
    </lineage>
</organism>
<evidence type="ECO:0000256" key="11">
    <source>
        <dbReference type="ARBA" id="ARBA00031353"/>
    </source>
</evidence>
<dbReference type="NCBIfam" id="NF010623">
    <property type="entry name" value="PRK14016.1"/>
    <property type="match status" value="1"/>
</dbReference>
<dbReference type="InterPro" id="IPR013651">
    <property type="entry name" value="ATP-grasp_RimK-type"/>
</dbReference>
<comment type="catalytic activity">
    <reaction evidence="13">
        <text>[L-4-(L-arginin-2-N-yl)aspartate](n) + L-aspartate + ATP = [L-4-(L-arginin-2-N-yl)aspartate](n)-L-aspartate + ADP + phosphate + H(+)</text>
        <dbReference type="Rhea" id="RHEA:13277"/>
        <dbReference type="Rhea" id="RHEA-COMP:13728"/>
        <dbReference type="Rhea" id="RHEA-COMP:13733"/>
        <dbReference type="ChEBI" id="CHEBI:15378"/>
        <dbReference type="ChEBI" id="CHEBI:29991"/>
        <dbReference type="ChEBI" id="CHEBI:30616"/>
        <dbReference type="ChEBI" id="CHEBI:43474"/>
        <dbReference type="ChEBI" id="CHEBI:137986"/>
        <dbReference type="ChEBI" id="CHEBI:137990"/>
        <dbReference type="ChEBI" id="CHEBI:456216"/>
        <dbReference type="EC" id="6.3.2.29"/>
    </reaction>
</comment>
<evidence type="ECO:0000256" key="4">
    <source>
        <dbReference type="ARBA" id="ARBA00011738"/>
    </source>
</evidence>
<dbReference type="KEGG" id="tum:CBW65_07670"/>
<keyword evidence="9 14" id="KW-0547">Nucleotide-binding</keyword>
<dbReference type="Proteomes" id="UP000195437">
    <property type="component" value="Chromosome"/>
</dbReference>
<dbReference type="GO" id="GO:0071160">
    <property type="term" value="F:cyanophycin synthetase activity (L-aspartate-adding)"/>
    <property type="evidence" value="ECO:0007669"/>
    <property type="project" value="UniProtKB-EC"/>
</dbReference>
<reference evidence="17" key="1">
    <citation type="submission" date="2017-05" db="EMBL/GenBank/DDBJ databases">
        <authorList>
            <person name="Sung H."/>
        </authorList>
    </citation>
    <scope>NUCLEOTIDE SEQUENCE [LARGE SCALE GENOMIC DNA]</scope>
    <source>
        <strain evidence="17">AR23208</strain>
    </source>
</reference>
<accession>A0A1Y0IMC7</accession>
<dbReference type="SUPFAM" id="SSF53244">
    <property type="entry name" value="MurD-like peptide ligases, peptide-binding domain"/>
    <property type="match status" value="1"/>
</dbReference>
<dbReference type="Pfam" id="PF02875">
    <property type="entry name" value="Mur_ligase_C"/>
    <property type="match status" value="1"/>
</dbReference>
<dbReference type="EC" id="6.3.2.29" evidence="6"/>
<dbReference type="AlphaFoldDB" id="A0A1Y0IMC7"/>
<dbReference type="SUPFAM" id="SSF56059">
    <property type="entry name" value="Glutathione synthetase ATP-binding domain-like"/>
    <property type="match status" value="1"/>
</dbReference>
<evidence type="ECO:0000259" key="15">
    <source>
        <dbReference type="PROSITE" id="PS50975"/>
    </source>
</evidence>
<dbReference type="InterPro" id="IPR011761">
    <property type="entry name" value="ATP-grasp"/>
</dbReference>
<dbReference type="Gene3D" id="3.90.190.20">
    <property type="entry name" value="Mur ligase, C-terminal domain"/>
    <property type="match status" value="1"/>
</dbReference>
<dbReference type="NCBIfam" id="TIGR02068">
    <property type="entry name" value="cya_phycin_syn"/>
    <property type="match status" value="1"/>
</dbReference>
<feature type="domain" description="ATP-grasp" evidence="15">
    <location>
        <begin position="218"/>
        <end position="471"/>
    </location>
</feature>
<evidence type="ECO:0000256" key="2">
    <source>
        <dbReference type="ARBA" id="ARBA00004752"/>
    </source>
</evidence>
<evidence type="ECO:0000256" key="3">
    <source>
        <dbReference type="ARBA" id="ARBA00009060"/>
    </source>
</evidence>
<keyword evidence="8" id="KW-0436">Ligase</keyword>
<gene>
    <name evidence="16" type="ORF">CBW65_07670</name>
</gene>
<evidence type="ECO:0000256" key="12">
    <source>
        <dbReference type="ARBA" id="ARBA00048094"/>
    </source>
</evidence>
<evidence type="ECO:0000256" key="9">
    <source>
        <dbReference type="ARBA" id="ARBA00022741"/>
    </source>
</evidence>
<dbReference type="GO" id="GO:0005524">
    <property type="term" value="F:ATP binding"/>
    <property type="evidence" value="ECO:0007669"/>
    <property type="project" value="UniProtKB-UniRule"/>
</dbReference>
<dbReference type="InterPro" id="IPR011810">
    <property type="entry name" value="Cya_phycin_syn"/>
</dbReference>
<name>A0A1Y0IMC7_9BACL</name>
<dbReference type="PANTHER" id="PTHR23135">
    <property type="entry name" value="MUR LIGASE FAMILY MEMBER"/>
    <property type="match status" value="1"/>
</dbReference>
<protein>
    <recommendedName>
        <fullName evidence="7">Cyanophycin synthetase</fullName>
        <ecNumber evidence="6">6.3.2.29</ecNumber>
        <ecNumber evidence="5">6.3.2.30</ecNumber>
    </recommendedName>
    <alternativeName>
        <fullName evidence="11">Cyanophycin synthase</fullName>
    </alternativeName>
</protein>
<dbReference type="RefSeq" id="WP_087456361.1">
    <property type="nucleotide sequence ID" value="NZ_CP021434.1"/>
</dbReference>
<evidence type="ECO:0000313" key="17">
    <source>
        <dbReference type="Proteomes" id="UP000195437"/>
    </source>
</evidence>
<evidence type="ECO:0000256" key="13">
    <source>
        <dbReference type="ARBA" id="ARBA00048425"/>
    </source>
</evidence>
<evidence type="ECO:0000313" key="16">
    <source>
        <dbReference type="EMBL" id="ARU60976.1"/>
    </source>
</evidence>
<dbReference type="InterPro" id="IPR044019">
    <property type="entry name" value="Cyanophycin_syn_N"/>
</dbReference>
<proteinExistence type="inferred from homology"/>